<protein>
    <recommendedName>
        <fullName evidence="2">C2H2-type domain-containing protein</fullName>
    </recommendedName>
</protein>
<dbReference type="EMBL" id="JH668402">
    <property type="protein sequence ID" value="KAG6451234.1"/>
    <property type="molecule type" value="Genomic_DNA"/>
</dbReference>
<dbReference type="SMART" id="SM00355">
    <property type="entry name" value="ZnF_C2H2"/>
    <property type="match status" value="4"/>
</dbReference>
<comment type="caution">
    <text evidence="3">The sequence shown here is derived from an EMBL/GenBank/DDBJ whole genome shotgun (WGS) entry which is preliminary data.</text>
</comment>
<organism evidence="3 4">
    <name type="scientific">Manduca sexta</name>
    <name type="common">Tobacco hawkmoth</name>
    <name type="synonym">Tobacco hornworm</name>
    <dbReference type="NCBI Taxonomy" id="7130"/>
    <lineage>
        <taxon>Eukaryota</taxon>
        <taxon>Metazoa</taxon>
        <taxon>Ecdysozoa</taxon>
        <taxon>Arthropoda</taxon>
        <taxon>Hexapoda</taxon>
        <taxon>Insecta</taxon>
        <taxon>Pterygota</taxon>
        <taxon>Neoptera</taxon>
        <taxon>Endopterygota</taxon>
        <taxon>Lepidoptera</taxon>
        <taxon>Glossata</taxon>
        <taxon>Ditrysia</taxon>
        <taxon>Bombycoidea</taxon>
        <taxon>Sphingidae</taxon>
        <taxon>Sphinginae</taxon>
        <taxon>Sphingini</taxon>
        <taxon>Manduca</taxon>
    </lineage>
</organism>
<feature type="region of interest" description="Disordered" evidence="1">
    <location>
        <begin position="452"/>
        <end position="479"/>
    </location>
</feature>
<dbReference type="OrthoDB" id="7339672at2759"/>
<keyword evidence="4" id="KW-1185">Reference proteome</keyword>
<sequence length="688" mass="77932">MESKLSRHAILQGHVDSYCLVCESYFKCAMILDGHMLNPDHRNKLNNTGYVEKFKDSRIRKVKNGYFCEFCNLLLNTAAKVSVHIEDPQHISTKGAMLLRRIGDNIVAFENLVISDKAWNGIIDETCVLCNTEFDNLDIHKSETSHKLNLVQCKTEFGTWGIIYRKIDDNSIHCLPCNKILTMTLIASHFNTPEHKQMCSSAPAAPPALPSLPAKVAPAALPAPTGPPVAAVVPTGRTPGPAPAPVNKPRPKNQLADNKHEKSKAMLTDALRKRPLRPITPAVDTQRPLIGRVVSNEYEYLICHFLKASSFIVRVNFSKMRCILCERSIRVEDASSHLEDLHHHYLLKIHKKRLQVYNEIEQAGAETEILESLTRFENNNIDIDLIKGTAVCNVCFRSIEFLSDVIDAHIDEHKVISIAQEIAARKERDAFEAAAKLEAELDREAAAARYAASHARHAETTRTRLKPKPRNRSRSRSDSAMTVEELKDWAIEHNITFNSFQRVATCNICHSTVPIDLKSLKEHVAGNVHRKLLAKTLTGDTSASKSKTKLIKVPQKSYVKSLILVENIIFQHFIINNKFVITYKSMCFLGKSLEGYLKCFLCDEDLIDESVVIEVHRTRHHHMSAMDNVQVITSWDTDFIRQAASGEFHCGFCNIMTKDWDDLQKHFNTMDHKESRTCAEWRLLEFTK</sequence>
<dbReference type="InterPro" id="IPR013087">
    <property type="entry name" value="Znf_C2H2_type"/>
</dbReference>
<dbReference type="AlphaFoldDB" id="A0A922CMD3"/>
<feature type="domain" description="C2H2-type" evidence="2">
    <location>
        <begin position="68"/>
        <end position="90"/>
    </location>
</feature>
<name>A0A922CMD3_MANSE</name>
<accession>A0A922CMD3</accession>
<reference evidence="3" key="1">
    <citation type="journal article" date="2016" name="Insect Biochem. Mol. Biol.">
        <title>Multifaceted biological insights from a draft genome sequence of the tobacco hornworm moth, Manduca sexta.</title>
        <authorList>
            <person name="Kanost M.R."/>
            <person name="Arrese E.L."/>
            <person name="Cao X."/>
            <person name="Chen Y.R."/>
            <person name="Chellapilla S."/>
            <person name="Goldsmith M.R."/>
            <person name="Grosse-Wilde E."/>
            <person name="Heckel D.G."/>
            <person name="Herndon N."/>
            <person name="Jiang H."/>
            <person name="Papanicolaou A."/>
            <person name="Qu J."/>
            <person name="Soulages J.L."/>
            <person name="Vogel H."/>
            <person name="Walters J."/>
            <person name="Waterhouse R.M."/>
            <person name="Ahn S.J."/>
            <person name="Almeida F.C."/>
            <person name="An C."/>
            <person name="Aqrawi P."/>
            <person name="Bretschneider A."/>
            <person name="Bryant W.B."/>
            <person name="Bucks S."/>
            <person name="Chao H."/>
            <person name="Chevignon G."/>
            <person name="Christen J.M."/>
            <person name="Clarke D.F."/>
            <person name="Dittmer N.T."/>
            <person name="Ferguson L.C.F."/>
            <person name="Garavelou S."/>
            <person name="Gordon K.H.J."/>
            <person name="Gunaratna R.T."/>
            <person name="Han Y."/>
            <person name="Hauser F."/>
            <person name="He Y."/>
            <person name="Heidel-Fischer H."/>
            <person name="Hirsh A."/>
            <person name="Hu Y."/>
            <person name="Jiang H."/>
            <person name="Kalra D."/>
            <person name="Klinner C."/>
            <person name="Konig C."/>
            <person name="Kovar C."/>
            <person name="Kroll A.R."/>
            <person name="Kuwar S.S."/>
            <person name="Lee S.L."/>
            <person name="Lehman R."/>
            <person name="Li K."/>
            <person name="Li Z."/>
            <person name="Liang H."/>
            <person name="Lovelace S."/>
            <person name="Lu Z."/>
            <person name="Mansfield J.H."/>
            <person name="McCulloch K.J."/>
            <person name="Mathew T."/>
            <person name="Morton B."/>
            <person name="Muzny D.M."/>
            <person name="Neunemann D."/>
            <person name="Ongeri F."/>
            <person name="Pauchet Y."/>
            <person name="Pu L.L."/>
            <person name="Pyrousis I."/>
            <person name="Rao X.J."/>
            <person name="Redding A."/>
            <person name="Roesel C."/>
            <person name="Sanchez-Gracia A."/>
            <person name="Schaack S."/>
            <person name="Shukla A."/>
            <person name="Tetreau G."/>
            <person name="Wang Y."/>
            <person name="Xiong G.H."/>
            <person name="Traut W."/>
            <person name="Walsh T.K."/>
            <person name="Worley K.C."/>
            <person name="Wu D."/>
            <person name="Wu W."/>
            <person name="Wu Y.Q."/>
            <person name="Zhang X."/>
            <person name="Zou Z."/>
            <person name="Zucker H."/>
            <person name="Briscoe A.D."/>
            <person name="Burmester T."/>
            <person name="Clem R.J."/>
            <person name="Feyereisen R."/>
            <person name="Grimmelikhuijzen C.J.P."/>
            <person name="Hamodrakas S.J."/>
            <person name="Hansson B.S."/>
            <person name="Huguet E."/>
            <person name="Jermiin L.S."/>
            <person name="Lan Q."/>
            <person name="Lehman H.K."/>
            <person name="Lorenzen M."/>
            <person name="Merzendorfer H."/>
            <person name="Michalopoulos I."/>
            <person name="Morton D.B."/>
            <person name="Muthukrishnan S."/>
            <person name="Oakeshott J.G."/>
            <person name="Palmer W."/>
            <person name="Park Y."/>
            <person name="Passarelli A.L."/>
            <person name="Rozas J."/>
            <person name="Schwartz L.M."/>
            <person name="Smith W."/>
            <person name="Southgate A."/>
            <person name="Vilcinskas A."/>
            <person name="Vogt R."/>
            <person name="Wang P."/>
            <person name="Werren J."/>
            <person name="Yu X.Q."/>
            <person name="Zhou J.J."/>
            <person name="Brown S.J."/>
            <person name="Scherer S.E."/>
            <person name="Richards S."/>
            <person name="Blissard G.W."/>
        </authorList>
    </citation>
    <scope>NUCLEOTIDE SEQUENCE</scope>
</reference>
<evidence type="ECO:0000256" key="1">
    <source>
        <dbReference type="SAM" id="MobiDB-lite"/>
    </source>
</evidence>
<feature type="region of interest" description="Disordered" evidence="1">
    <location>
        <begin position="234"/>
        <end position="262"/>
    </location>
</feature>
<dbReference type="Proteomes" id="UP000791440">
    <property type="component" value="Unassembled WGS sequence"/>
</dbReference>
<dbReference type="PROSITE" id="PS00028">
    <property type="entry name" value="ZINC_FINGER_C2H2_1"/>
    <property type="match status" value="1"/>
</dbReference>
<proteinExistence type="predicted"/>
<evidence type="ECO:0000313" key="3">
    <source>
        <dbReference type="EMBL" id="KAG6451234.1"/>
    </source>
</evidence>
<reference evidence="3" key="2">
    <citation type="submission" date="2020-12" db="EMBL/GenBank/DDBJ databases">
        <authorList>
            <person name="Kanost M."/>
        </authorList>
    </citation>
    <scope>NUCLEOTIDE SEQUENCE</scope>
</reference>
<evidence type="ECO:0000259" key="2">
    <source>
        <dbReference type="PROSITE" id="PS00028"/>
    </source>
</evidence>
<evidence type="ECO:0000313" key="4">
    <source>
        <dbReference type="Proteomes" id="UP000791440"/>
    </source>
</evidence>
<gene>
    <name evidence="3" type="ORF">O3G_MSEX007015</name>
</gene>
<feature type="compositionally biased region" description="Basic residues" evidence="1">
    <location>
        <begin position="463"/>
        <end position="474"/>
    </location>
</feature>